<name>A0A9P6D4Z5_9AGAR</name>
<dbReference type="Pfam" id="PF06047">
    <property type="entry name" value="Nkap_C"/>
    <property type="match status" value="1"/>
</dbReference>
<dbReference type="PANTHER" id="PTHR13087">
    <property type="entry name" value="NF-KAPPA B ACTIVATING PROTEIN"/>
    <property type="match status" value="1"/>
</dbReference>
<comment type="caution">
    <text evidence="4">The sequence shown here is derived from an EMBL/GenBank/DDBJ whole genome shotgun (WGS) entry which is preliminary data.</text>
</comment>
<dbReference type="GO" id="GO:0005634">
    <property type="term" value="C:nucleus"/>
    <property type="evidence" value="ECO:0007669"/>
    <property type="project" value="TreeGrafter"/>
</dbReference>
<feature type="compositionally biased region" description="Basic residues" evidence="2">
    <location>
        <begin position="229"/>
        <end position="262"/>
    </location>
</feature>
<feature type="compositionally biased region" description="Basic residues" evidence="2">
    <location>
        <begin position="161"/>
        <end position="174"/>
    </location>
</feature>
<evidence type="ECO:0000256" key="2">
    <source>
        <dbReference type="SAM" id="MobiDB-lite"/>
    </source>
</evidence>
<organism evidence="4 5">
    <name type="scientific">Pholiota conissans</name>
    <dbReference type="NCBI Taxonomy" id="109636"/>
    <lineage>
        <taxon>Eukaryota</taxon>
        <taxon>Fungi</taxon>
        <taxon>Dikarya</taxon>
        <taxon>Basidiomycota</taxon>
        <taxon>Agaricomycotina</taxon>
        <taxon>Agaricomycetes</taxon>
        <taxon>Agaricomycetidae</taxon>
        <taxon>Agaricales</taxon>
        <taxon>Agaricineae</taxon>
        <taxon>Strophariaceae</taxon>
        <taxon>Pholiota</taxon>
    </lineage>
</organism>
<dbReference type="AlphaFoldDB" id="A0A9P6D4Z5"/>
<evidence type="ECO:0000259" key="3">
    <source>
        <dbReference type="Pfam" id="PF06047"/>
    </source>
</evidence>
<comment type="similarity">
    <text evidence="1">Belongs to the NKAP family.</text>
</comment>
<feature type="compositionally biased region" description="Basic residues" evidence="2">
    <location>
        <begin position="207"/>
        <end position="216"/>
    </location>
</feature>
<dbReference type="EMBL" id="MU155157">
    <property type="protein sequence ID" value="KAF9483098.1"/>
    <property type="molecule type" value="Genomic_DNA"/>
</dbReference>
<dbReference type="InterPro" id="IPR040466">
    <property type="entry name" value="NKAP"/>
</dbReference>
<proteinExistence type="inferred from homology"/>
<reference evidence="4" key="1">
    <citation type="submission" date="2020-11" db="EMBL/GenBank/DDBJ databases">
        <authorList>
            <consortium name="DOE Joint Genome Institute"/>
            <person name="Ahrendt S."/>
            <person name="Riley R."/>
            <person name="Andreopoulos W."/>
            <person name="Labutti K."/>
            <person name="Pangilinan J."/>
            <person name="Ruiz-Duenas F.J."/>
            <person name="Barrasa J.M."/>
            <person name="Sanchez-Garcia M."/>
            <person name="Camarero S."/>
            <person name="Miyauchi S."/>
            <person name="Serrano A."/>
            <person name="Linde D."/>
            <person name="Babiker R."/>
            <person name="Drula E."/>
            <person name="Ayuso-Fernandez I."/>
            <person name="Pacheco R."/>
            <person name="Padilla G."/>
            <person name="Ferreira P."/>
            <person name="Barriuso J."/>
            <person name="Kellner H."/>
            <person name="Castanera R."/>
            <person name="Alfaro M."/>
            <person name="Ramirez L."/>
            <person name="Pisabarro A.G."/>
            <person name="Kuo A."/>
            <person name="Tritt A."/>
            <person name="Lipzen A."/>
            <person name="He G."/>
            <person name="Yan M."/>
            <person name="Ng V."/>
            <person name="Cullen D."/>
            <person name="Martin F."/>
            <person name="Rosso M.-N."/>
            <person name="Henrissat B."/>
            <person name="Hibbett D."/>
            <person name="Martinez A.T."/>
            <person name="Grigoriev I.V."/>
        </authorList>
    </citation>
    <scope>NUCLEOTIDE SEQUENCE</scope>
    <source>
        <strain evidence="4">CIRM-BRFM 674</strain>
    </source>
</reference>
<evidence type="ECO:0000313" key="4">
    <source>
        <dbReference type="EMBL" id="KAF9483098.1"/>
    </source>
</evidence>
<protein>
    <submittedName>
        <fullName evidence="4">DUF926-domain-containing protein</fullName>
    </submittedName>
</protein>
<feature type="compositionally biased region" description="Basic residues" evidence="2">
    <location>
        <begin position="30"/>
        <end position="46"/>
    </location>
</feature>
<feature type="compositionally biased region" description="Basic and acidic residues" evidence="2">
    <location>
        <begin position="263"/>
        <end position="278"/>
    </location>
</feature>
<keyword evidence="5" id="KW-1185">Reference proteome</keyword>
<feature type="compositionally biased region" description="Basic residues" evidence="2">
    <location>
        <begin position="189"/>
        <end position="199"/>
    </location>
</feature>
<dbReference type="OrthoDB" id="273141at2759"/>
<dbReference type="PANTHER" id="PTHR13087:SF0">
    <property type="entry name" value="NFKB ACTIVATING PROTEIN LIKE"/>
    <property type="match status" value="1"/>
</dbReference>
<evidence type="ECO:0000313" key="5">
    <source>
        <dbReference type="Proteomes" id="UP000807469"/>
    </source>
</evidence>
<evidence type="ECO:0000256" key="1">
    <source>
        <dbReference type="ARBA" id="ARBA00009313"/>
    </source>
</evidence>
<feature type="region of interest" description="Disordered" evidence="2">
    <location>
        <begin position="1"/>
        <end position="330"/>
    </location>
</feature>
<feature type="domain" description="NF-kappa-B-activating protein C-terminal" evidence="3">
    <location>
        <begin position="330"/>
        <end position="431"/>
    </location>
</feature>
<accession>A0A9P6D4Z5</accession>
<gene>
    <name evidence="4" type="ORF">BDN70DRAFT_874143</name>
</gene>
<dbReference type="GO" id="GO:0003682">
    <property type="term" value="F:chromatin binding"/>
    <property type="evidence" value="ECO:0007669"/>
    <property type="project" value="InterPro"/>
</dbReference>
<sequence>MATVHPSRMGLIPQDMRGPAPPDRSTRRSPSPRRSRRSPSPRRSRSRERGRDGGSRRDDSRDRGRASYRASEPRRPSPKYEDYRRPHVPMGPPPTLPTGEPSAPWRQQENMYPGRRDHHGGPMHGSANAGFLESRREQREAQIVNVWPPSPKAPARELSPKGKKSSKKSKRHRSPTPSDTDSSEEERHRERKERKRARRHEKEERKEKKRHRHKSRHSDDEDDSEDDHRRHKHRSSRRDRSRTRSKSRSVRPKSRSRSRHRSRTPERMEEDRERDRAPKRAISPLSDVRSREVSAGAPPSSKAPEYSDSDEDVGPKPLTKKGGPKKVDERAYGGALLRGEGSAMAAFLQDGTESRIPRRGEIGLTSDEIAKYEDVGYVMSGSRHRRMNAVRMRKENQVISAEEKRGILKLQREERERKEAILRDEFSQLVDERLKGTGASTNNP</sequence>
<dbReference type="Proteomes" id="UP000807469">
    <property type="component" value="Unassembled WGS sequence"/>
</dbReference>
<feature type="compositionally biased region" description="Basic and acidic residues" evidence="2">
    <location>
        <begin position="47"/>
        <end position="85"/>
    </location>
</feature>
<dbReference type="GO" id="GO:0010468">
    <property type="term" value="P:regulation of gene expression"/>
    <property type="evidence" value="ECO:0007669"/>
    <property type="project" value="TreeGrafter"/>
</dbReference>
<dbReference type="InterPro" id="IPR009269">
    <property type="entry name" value="NKAP_C"/>
</dbReference>